<dbReference type="InterPro" id="IPR028962">
    <property type="entry name" value="Imm10"/>
</dbReference>
<protein>
    <submittedName>
        <fullName evidence="1">Immunity protein 10</fullName>
    </submittedName>
</protein>
<evidence type="ECO:0000313" key="2">
    <source>
        <dbReference type="Proteomes" id="UP000198982"/>
    </source>
</evidence>
<proteinExistence type="predicted"/>
<keyword evidence="2" id="KW-1185">Reference proteome</keyword>
<name>A0A1H4V2K1_9PSED</name>
<dbReference type="EMBL" id="FNTJ01000002">
    <property type="protein sequence ID" value="SEC75153.1"/>
    <property type="molecule type" value="Genomic_DNA"/>
</dbReference>
<dbReference type="AlphaFoldDB" id="A0A1H4V2K1"/>
<dbReference type="RefSeq" id="WP_092318036.1">
    <property type="nucleotide sequence ID" value="NZ_FNTJ01000002.1"/>
</dbReference>
<evidence type="ECO:0000313" key="1">
    <source>
        <dbReference type="EMBL" id="SEC75153.1"/>
    </source>
</evidence>
<dbReference type="Proteomes" id="UP000198982">
    <property type="component" value="Unassembled WGS sequence"/>
</dbReference>
<sequence>MTVEWPVSYFSATLEDDVWLVAFADTADEPEHYLLLQRSTECDEQDAALGQDTYHLEISSPALSGYGGVAQVRIEQERIIFSMANSVTWCAGLDRLVLLLAPELQDDPAIEQALRDVFIEQLTPLRG</sequence>
<reference evidence="2" key="1">
    <citation type="submission" date="2016-10" db="EMBL/GenBank/DDBJ databases">
        <authorList>
            <person name="Varghese N."/>
            <person name="Submissions S."/>
        </authorList>
    </citation>
    <scope>NUCLEOTIDE SEQUENCE [LARGE SCALE GENOMIC DNA]</scope>
    <source>
        <strain evidence="2">DSM 9751</strain>
    </source>
</reference>
<dbReference type="Pfam" id="PF15588">
    <property type="entry name" value="Imm10"/>
    <property type="match status" value="1"/>
</dbReference>
<gene>
    <name evidence="1" type="ORF">SAMN05216178_4728</name>
</gene>
<organism evidence="1 2">
    <name type="scientific">Pseudomonas saponiphila</name>
    <dbReference type="NCBI Taxonomy" id="556534"/>
    <lineage>
        <taxon>Bacteria</taxon>
        <taxon>Pseudomonadati</taxon>
        <taxon>Pseudomonadota</taxon>
        <taxon>Gammaproteobacteria</taxon>
        <taxon>Pseudomonadales</taxon>
        <taxon>Pseudomonadaceae</taxon>
        <taxon>Pseudomonas</taxon>
    </lineage>
</organism>
<accession>A0A1H4V2K1</accession>